<sequence>MDYLRQQTEEVLQQIREMGGIPVVDDITIGWDYLGAIHDSDIKSNDIILMVSLDGAQLYDSKESDCWISPDAVPTMHALINFL</sequence>
<proteinExistence type="predicted"/>
<dbReference type="EMBL" id="KN822119">
    <property type="protein sequence ID" value="KIM56268.1"/>
    <property type="molecule type" value="Genomic_DNA"/>
</dbReference>
<organism evidence="1 2">
    <name type="scientific">Scleroderma citrinum Foug A</name>
    <dbReference type="NCBI Taxonomy" id="1036808"/>
    <lineage>
        <taxon>Eukaryota</taxon>
        <taxon>Fungi</taxon>
        <taxon>Dikarya</taxon>
        <taxon>Basidiomycota</taxon>
        <taxon>Agaricomycotina</taxon>
        <taxon>Agaricomycetes</taxon>
        <taxon>Agaricomycetidae</taxon>
        <taxon>Boletales</taxon>
        <taxon>Sclerodermatineae</taxon>
        <taxon>Sclerodermataceae</taxon>
        <taxon>Scleroderma</taxon>
    </lineage>
</organism>
<evidence type="ECO:0000313" key="1">
    <source>
        <dbReference type="EMBL" id="KIM56268.1"/>
    </source>
</evidence>
<dbReference type="Proteomes" id="UP000053989">
    <property type="component" value="Unassembled WGS sequence"/>
</dbReference>
<dbReference type="InParanoid" id="A0A0C2Z2Y8"/>
<evidence type="ECO:0000313" key="2">
    <source>
        <dbReference type="Proteomes" id="UP000053989"/>
    </source>
</evidence>
<dbReference type="HOGENOM" id="CLU_202222_0_0_1"/>
<reference evidence="2" key="2">
    <citation type="submission" date="2015-01" db="EMBL/GenBank/DDBJ databases">
        <title>Evolutionary Origins and Diversification of the Mycorrhizal Mutualists.</title>
        <authorList>
            <consortium name="DOE Joint Genome Institute"/>
            <consortium name="Mycorrhizal Genomics Consortium"/>
            <person name="Kohler A."/>
            <person name="Kuo A."/>
            <person name="Nagy L.G."/>
            <person name="Floudas D."/>
            <person name="Copeland A."/>
            <person name="Barry K.W."/>
            <person name="Cichocki N."/>
            <person name="Veneault-Fourrey C."/>
            <person name="LaButti K."/>
            <person name="Lindquist E.A."/>
            <person name="Lipzen A."/>
            <person name="Lundell T."/>
            <person name="Morin E."/>
            <person name="Murat C."/>
            <person name="Riley R."/>
            <person name="Ohm R."/>
            <person name="Sun H."/>
            <person name="Tunlid A."/>
            <person name="Henrissat B."/>
            <person name="Grigoriev I.V."/>
            <person name="Hibbett D.S."/>
            <person name="Martin F."/>
        </authorList>
    </citation>
    <scope>NUCLEOTIDE SEQUENCE [LARGE SCALE GENOMIC DNA]</scope>
    <source>
        <strain evidence="2">Foug A</strain>
    </source>
</reference>
<dbReference type="AlphaFoldDB" id="A0A0C2Z2Y8"/>
<gene>
    <name evidence="1" type="ORF">SCLCIDRAFT_132965</name>
</gene>
<accession>A0A0C2Z2Y8</accession>
<name>A0A0C2Z2Y8_9AGAM</name>
<keyword evidence="2" id="KW-1185">Reference proteome</keyword>
<reference evidence="1 2" key="1">
    <citation type="submission" date="2014-04" db="EMBL/GenBank/DDBJ databases">
        <authorList>
            <consortium name="DOE Joint Genome Institute"/>
            <person name="Kuo A."/>
            <person name="Kohler A."/>
            <person name="Nagy L.G."/>
            <person name="Floudas D."/>
            <person name="Copeland A."/>
            <person name="Barry K.W."/>
            <person name="Cichocki N."/>
            <person name="Veneault-Fourrey C."/>
            <person name="LaButti K."/>
            <person name="Lindquist E.A."/>
            <person name="Lipzen A."/>
            <person name="Lundell T."/>
            <person name="Morin E."/>
            <person name="Murat C."/>
            <person name="Sun H."/>
            <person name="Tunlid A."/>
            <person name="Henrissat B."/>
            <person name="Grigoriev I.V."/>
            <person name="Hibbett D.S."/>
            <person name="Martin F."/>
            <person name="Nordberg H.P."/>
            <person name="Cantor M.N."/>
            <person name="Hua S.X."/>
        </authorList>
    </citation>
    <scope>NUCLEOTIDE SEQUENCE [LARGE SCALE GENOMIC DNA]</scope>
    <source>
        <strain evidence="1 2">Foug A</strain>
    </source>
</reference>
<dbReference type="OrthoDB" id="3261594at2759"/>
<protein>
    <submittedName>
        <fullName evidence="1">Uncharacterized protein</fullName>
    </submittedName>
</protein>